<accession>A0ABY1WB49</accession>
<proteinExistence type="predicted"/>
<reference evidence="1 2" key="1">
    <citation type="submission" date="2019-02" db="EMBL/GenBank/DDBJ databases">
        <title>WGS of Pseudoxanthomonas species novum from clinical isolates.</title>
        <authorList>
            <person name="Bernier A.-M."/>
            <person name="Bernard K."/>
            <person name="Vachon A."/>
        </authorList>
    </citation>
    <scope>NUCLEOTIDE SEQUENCE [LARGE SCALE GENOMIC DNA]</scope>
    <source>
        <strain evidence="2">NML 170316</strain>
    </source>
</reference>
<evidence type="ECO:0000313" key="2">
    <source>
        <dbReference type="Proteomes" id="UP000293089"/>
    </source>
</evidence>
<dbReference type="RefSeq" id="WP_130532644.1">
    <property type="nucleotide sequence ID" value="NZ_SHME01000004.1"/>
</dbReference>
<comment type="caution">
    <text evidence="1">The sequence shown here is derived from an EMBL/GenBank/DDBJ whole genome shotgun (WGS) entry which is preliminary data.</text>
</comment>
<gene>
    <name evidence="1" type="ORF">EA658_13850</name>
</gene>
<name>A0ABY1WB49_9GAMM</name>
<organism evidence="1 2">
    <name type="scientific">Pseudoxanthomonas winnipegensis</name>
    <dbReference type="NCBI Taxonomy" id="2480810"/>
    <lineage>
        <taxon>Bacteria</taxon>
        <taxon>Pseudomonadati</taxon>
        <taxon>Pseudomonadota</taxon>
        <taxon>Gammaproteobacteria</taxon>
        <taxon>Lysobacterales</taxon>
        <taxon>Lysobacteraceae</taxon>
        <taxon>Pseudoxanthomonas</taxon>
    </lineage>
</organism>
<dbReference type="EMBL" id="SHME01000004">
    <property type="protein sequence ID" value="TAA18225.1"/>
    <property type="molecule type" value="Genomic_DNA"/>
</dbReference>
<protein>
    <submittedName>
        <fullName evidence="1">Uncharacterized protein</fullName>
    </submittedName>
</protein>
<dbReference type="Proteomes" id="UP000293089">
    <property type="component" value="Unassembled WGS sequence"/>
</dbReference>
<sequence length="120" mass="13040">MHDKVSRLRALMAEAVPRPVPKSRSEEDAWTAYQHFVANDPGGAALDDSARAKAVRAINRIATWYGMGASSALVQWLDRAGAAGISQLTDDQVSELHTHMRNLEDCMQLGYGSPYAPAAE</sequence>
<keyword evidence="2" id="KW-1185">Reference proteome</keyword>
<evidence type="ECO:0000313" key="1">
    <source>
        <dbReference type="EMBL" id="TAA18225.1"/>
    </source>
</evidence>